<accession>A0A9Y1BJR5</accession>
<comment type="similarity">
    <text evidence="1">Belongs to the HypD family.</text>
</comment>
<dbReference type="PANTHER" id="PTHR30149">
    <property type="entry name" value="HYDROGENASE PROTEIN ASSEMBLY PROTEIN HYPD"/>
    <property type="match status" value="1"/>
</dbReference>
<dbReference type="NCBIfam" id="TIGR00075">
    <property type="entry name" value="hypD"/>
    <property type="match status" value="1"/>
</dbReference>
<evidence type="ECO:0000256" key="2">
    <source>
        <dbReference type="ARBA" id="ARBA00022723"/>
    </source>
</evidence>
<dbReference type="Gene3D" id="3.40.50.11750">
    <property type="entry name" value="HypD, alpha/beta domain 1"/>
    <property type="match status" value="2"/>
</dbReference>
<gene>
    <name evidence="4" type="primary">hypD</name>
    <name evidence="4" type="ORF">K9W45_10045</name>
</gene>
<protein>
    <submittedName>
        <fullName evidence="4">Hydrogenase formation protein HypD</fullName>
    </submittedName>
</protein>
<dbReference type="Proteomes" id="UP001201020">
    <property type="component" value="Chromosome"/>
</dbReference>
<dbReference type="GO" id="GO:0051539">
    <property type="term" value="F:4 iron, 4 sulfur cluster binding"/>
    <property type="evidence" value="ECO:0007669"/>
    <property type="project" value="TreeGrafter"/>
</dbReference>
<dbReference type="PANTHER" id="PTHR30149:SF0">
    <property type="entry name" value="HYDROGENASE MATURATION FACTOR HYPD"/>
    <property type="match status" value="1"/>
</dbReference>
<keyword evidence="2" id="KW-0479">Metal-binding</keyword>
<dbReference type="AlphaFoldDB" id="A0A9Y1BJR5"/>
<dbReference type="Gene3D" id="6.10.20.100">
    <property type="match status" value="1"/>
</dbReference>
<dbReference type="Pfam" id="PF01924">
    <property type="entry name" value="HypD"/>
    <property type="match status" value="1"/>
</dbReference>
<sequence>MIKKRNIFLKESSLKKRSYIKKGKRNRSKRKFRGEKGRVIYAKLEIGKNNKIYEKKRKGKQEGKKVKDITPKYRNKEAVKRLTEKIRDEAKKIDRNVTIMHVCGTHEHDIVKAGIRALLPKNVELIAGPGCPTCCVSALDIDEVLWLADHHNLTITTFGDMMRVPSSNESLYQAQARGLDVRVVYSISDAVNLARTHPELDVLFFSVGFETTSCITAAEVLRVDLPNFSIYSSHKLVPPAMKLLLQRDDIEFHGFIAPGHVSTIIGSNPYEFIPREFHFPVSVGGFEPVDILLSIYSLLKQIRTDSPIVSNDYKRYVKPEGNVAAIKAMEEAFVVSEVRWRGLGTWPLSGSEISDDYAHIDAKKRFSIPKLEGKDLHSKCRCDEVLIGKTKPQECPLFMKACRPDHPVGACMVSHEGTCNVAATYGSFLEELQE</sequence>
<proteinExistence type="inferred from homology"/>
<dbReference type="InterPro" id="IPR002780">
    <property type="entry name" value="Hyd_form_HypD"/>
</dbReference>
<dbReference type="GO" id="GO:0070025">
    <property type="term" value="F:carbon monoxide binding"/>
    <property type="evidence" value="ECO:0007669"/>
    <property type="project" value="TreeGrafter"/>
</dbReference>
<reference evidence="4" key="1">
    <citation type="journal article" date="2022" name="Nat. Microbiol.">
        <title>Unique mobile elements and scalable gene flow at the prokaryote-eukaryote boundary revealed by circularized Asgard archaea genomes.</title>
        <authorList>
            <person name="Wu F."/>
            <person name="Speth D.R."/>
            <person name="Philosof A."/>
            <person name="Cremiere A."/>
            <person name="Narayanan A."/>
            <person name="Barco R.A."/>
            <person name="Connon S.A."/>
            <person name="Amend J.P."/>
            <person name="Antoshechkin I.A."/>
            <person name="Orphan V.J."/>
        </authorList>
    </citation>
    <scope>NUCLEOTIDE SEQUENCE</scope>
    <source>
        <strain evidence="4">PM71</strain>
    </source>
</reference>
<dbReference type="GO" id="GO:0005506">
    <property type="term" value="F:iron ion binding"/>
    <property type="evidence" value="ECO:0007669"/>
    <property type="project" value="TreeGrafter"/>
</dbReference>
<evidence type="ECO:0000256" key="3">
    <source>
        <dbReference type="ARBA" id="ARBA00023004"/>
    </source>
</evidence>
<dbReference type="GO" id="GO:0051604">
    <property type="term" value="P:protein maturation"/>
    <property type="evidence" value="ECO:0007669"/>
    <property type="project" value="TreeGrafter"/>
</dbReference>
<evidence type="ECO:0000313" key="4">
    <source>
        <dbReference type="EMBL" id="UJG40170.1"/>
    </source>
</evidence>
<dbReference type="InterPro" id="IPR042244">
    <property type="entry name" value="HypD_2_sf"/>
</dbReference>
<evidence type="ECO:0000256" key="1">
    <source>
        <dbReference type="ARBA" id="ARBA00007888"/>
    </source>
</evidence>
<organism evidence="4">
    <name type="scientific">Candidatus Heimdallarchaeum aukensis</name>
    <dbReference type="NCBI Taxonomy" id="2876573"/>
    <lineage>
        <taxon>Archaea</taxon>
        <taxon>Promethearchaeati</taxon>
        <taxon>Candidatus Heimdallarchaeota</taxon>
        <taxon>Candidatus Heimdallarchaeia (ex Rinke et al. 2021) (nom. nud.)</taxon>
        <taxon>Candidatus Heimdallarchaeales</taxon>
        <taxon>Candidatus Heimdallarchaeaceae</taxon>
        <taxon>Candidatus Heimdallarchaeum</taxon>
    </lineage>
</organism>
<dbReference type="InterPro" id="IPR042243">
    <property type="entry name" value="HypD_1"/>
</dbReference>
<keyword evidence="3" id="KW-0408">Iron</keyword>
<dbReference type="EMBL" id="CP084166">
    <property type="protein sequence ID" value="UJG40170.1"/>
    <property type="molecule type" value="Genomic_DNA"/>
</dbReference>
<name>A0A9Y1BJR5_9ARCH</name>